<dbReference type="PANTHER" id="PTHR33783:SF1">
    <property type="entry name" value="PROTEIN HAIKU1"/>
    <property type="match status" value="1"/>
</dbReference>
<evidence type="ECO:0000313" key="4">
    <source>
        <dbReference type="EMBL" id="KAJ7011197.1"/>
    </source>
</evidence>
<protein>
    <recommendedName>
        <fullName evidence="3">VQ domain-containing protein</fullName>
    </recommendedName>
</protein>
<organism evidence="4 5">
    <name type="scientific">Populus alba x Populus x berolinensis</name>
    <dbReference type="NCBI Taxonomy" id="444605"/>
    <lineage>
        <taxon>Eukaryota</taxon>
        <taxon>Viridiplantae</taxon>
        <taxon>Streptophyta</taxon>
        <taxon>Embryophyta</taxon>
        <taxon>Tracheophyta</taxon>
        <taxon>Spermatophyta</taxon>
        <taxon>Magnoliopsida</taxon>
        <taxon>eudicotyledons</taxon>
        <taxon>Gunneridae</taxon>
        <taxon>Pentapetalae</taxon>
        <taxon>rosids</taxon>
        <taxon>fabids</taxon>
        <taxon>Malpighiales</taxon>
        <taxon>Salicaceae</taxon>
        <taxon>Saliceae</taxon>
        <taxon>Populus</taxon>
    </lineage>
</organism>
<feature type="compositionally biased region" description="Pro residues" evidence="1">
    <location>
        <begin position="182"/>
        <end position="192"/>
    </location>
</feature>
<proteinExistence type="predicted"/>
<evidence type="ECO:0000313" key="5">
    <source>
        <dbReference type="Proteomes" id="UP001164929"/>
    </source>
</evidence>
<keyword evidence="5" id="KW-1185">Reference proteome</keyword>
<name>A0AAD6WG72_9ROSI</name>
<feature type="compositionally biased region" description="Pro residues" evidence="1">
    <location>
        <begin position="87"/>
        <end position="97"/>
    </location>
</feature>
<comment type="caution">
    <text evidence="4">The sequence shown here is derived from an EMBL/GenBank/DDBJ whole genome shotgun (WGS) entry which is preliminary data.</text>
</comment>
<sequence length="394" mass="43205">MDNSKNRQSDHLGVNKIGKNIKKSPLHQPNFANNPNRQQPQPQVYNISKNDFRNIVQQLTGSPSQEPLPRPPNNPPKPQSMRLQKIRPPPLTPVNRPHVPPPFPAPAVAPPPVPYHNAFVRPGMLPPPSQFGLPSPTMMMPPLTPGDSGWANTAESPISAYMRYLQNSIIDPGSWGNQAQPPRQPHPPPPQGPGQIQPQLQPPSGGLLPNPHLPPVPTPGANGPVPYMPNLPSPRMNGPPLLPSPTSQFFLPSPTGYMNLLSPRSPYPLLSPGIQFRPLTPNFAFSPMAQSGVLGSGPQPPLSPGTSVVKMLKYTACVSGPLFYFYFFVLCSISYTMNNSFCSTVSIVDNDVLVVAKCWLYFIIGYLVVAISFECSVYFIFIPAFQEDKYDLFF</sequence>
<dbReference type="Pfam" id="PF05678">
    <property type="entry name" value="VQ"/>
    <property type="match status" value="1"/>
</dbReference>
<feature type="region of interest" description="Disordered" evidence="1">
    <location>
        <begin position="1"/>
        <end position="97"/>
    </location>
</feature>
<dbReference type="AlphaFoldDB" id="A0AAD6WG72"/>
<gene>
    <name evidence="4" type="ORF">NC653_001581</name>
</gene>
<keyword evidence="2" id="KW-0812">Transmembrane</keyword>
<dbReference type="InterPro" id="IPR008889">
    <property type="entry name" value="VQ"/>
</dbReference>
<dbReference type="PANTHER" id="PTHR33783">
    <property type="entry name" value="PROTEIN HAIKU1"/>
    <property type="match status" value="1"/>
</dbReference>
<keyword evidence="2" id="KW-0472">Membrane</keyword>
<evidence type="ECO:0000259" key="3">
    <source>
        <dbReference type="Pfam" id="PF05678"/>
    </source>
</evidence>
<accession>A0AAD6WG72</accession>
<dbReference type="EMBL" id="JAQIZT010000001">
    <property type="protein sequence ID" value="KAJ7011197.1"/>
    <property type="molecule type" value="Genomic_DNA"/>
</dbReference>
<feature type="compositionally biased region" description="Polar residues" evidence="1">
    <location>
        <begin position="44"/>
        <end position="61"/>
    </location>
</feature>
<evidence type="ECO:0000256" key="2">
    <source>
        <dbReference type="SAM" id="Phobius"/>
    </source>
</evidence>
<reference evidence="4 5" key="1">
    <citation type="journal article" date="2023" name="Mol. Ecol. Resour.">
        <title>Chromosome-level genome assembly of a triploid poplar Populus alba 'Berolinensis'.</title>
        <authorList>
            <person name="Chen S."/>
            <person name="Yu Y."/>
            <person name="Wang X."/>
            <person name="Wang S."/>
            <person name="Zhang T."/>
            <person name="Zhou Y."/>
            <person name="He R."/>
            <person name="Meng N."/>
            <person name="Wang Y."/>
            <person name="Liu W."/>
            <person name="Liu Z."/>
            <person name="Liu J."/>
            <person name="Guo Q."/>
            <person name="Huang H."/>
            <person name="Sederoff R.R."/>
            <person name="Wang G."/>
            <person name="Qu G."/>
            <person name="Chen S."/>
        </authorList>
    </citation>
    <scope>NUCLEOTIDE SEQUENCE [LARGE SCALE GENOMIC DNA]</scope>
    <source>
        <strain evidence="4">SC-2020</strain>
    </source>
</reference>
<feature type="compositionally biased region" description="Pro residues" evidence="1">
    <location>
        <begin position="66"/>
        <end position="78"/>
    </location>
</feature>
<dbReference type="InterPro" id="IPR039612">
    <property type="entry name" value="VQ_5/9/14"/>
</dbReference>
<keyword evidence="2" id="KW-1133">Transmembrane helix</keyword>
<feature type="transmembrane region" description="Helical" evidence="2">
    <location>
        <begin position="360"/>
        <end position="385"/>
    </location>
</feature>
<dbReference type="Proteomes" id="UP001164929">
    <property type="component" value="Chromosome 1"/>
</dbReference>
<feature type="region of interest" description="Disordered" evidence="1">
    <location>
        <begin position="171"/>
        <end position="245"/>
    </location>
</feature>
<feature type="compositionally biased region" description="Low complexity" evidence="1">
    <location>
        <begin position="193"/>
        <end position="210"/>
    </location>
</feature>
<feature type="compositionally biased region" description="Basic and acidic residues" evidence="1">
    <location>
        <begin position="1"/>
        <end position="10"/>
    </location>
</feature>
<feature type="transmembrane region" description="Helical" evidence="2">
    <location>
        <begin position="323"/>
        <end position="348"/>
    </location>
</feature>
<feature type="compositionally biased region" description="Low complexity" evidence="1">
    <location>
        <begin position="28"/>
        <end position="43"/>
    </location>
</feature>
<feature type="domain" description="VQ" evidence="3">
    <location>
        <begin position="40"/>
        <end position="65"/>
    </location>
</feature>
<evidence type="ECO:0000256" key="1">
    <source>
        <dbReference type="SAM" id="MobiDB-lite"/>
    </source>
</evidence>